<dbReference type="PANTHER" id="PTHR36587">
    <property type="entry name" value="EXPRESSION SITE-ASSOCIATED GENE 3 (ESAG3)-LIKE PROTEIN"/>
    <property type="match status" value="1"/>
</dbReference>
<keyword evidence="3" id="KW-1185">Reference proteome</keyword>
<evidence type="ECO:0000313" key="2">
    <source>
        <dbReference type="EMBL" id="KAF2162551.1"/>
    </source>
</evidence>
<dbReference type="OrthoDB" id="422736at2759"/>
<dbReference type="CDD" id="cd22997">
    <property type="entry name" value="GT_LH"/>
    <property type="match status" value="1"/>
</dbReference>
<accession>A0A6A6C668</accession>
<proteinExistence type="predicted"/>
<feature type="region of interest" description="Disordered" evidence="1">
    <location>
        <begin position="444"/>
        <end position="464"/>
    </location>
</feature>
<dbReference type="Proteomes" id="UP000799537">
    <property type="component" value="Unassembled WGS sequence"/>
</dbReference>
<organism evidence="2 3">
    <name type="scientific">Zasmidium cellare ATCC 36951</name>
    <dbReference type="NCBI Taxonomy" id="1080233"/>
    <lineage>
        <taxon>Eukaryota</taxon>
        <taxon>Fungi</taxon>
        <taxon>Dikarya</taxon>
        <taxon>Ascomycota</taxon>
        <taxon>Pezizomycotina</taxon>
        <taxon>Dothideomycetes</taxon>
        <taxon>Dothideomycetidae</taxon>
        <taxon>Mycosphaerellales</taxon>
        <taxon>Mycosphaerellaceae</taxon>
        <taxon>Zasmidium</taxon>
    </lineage>
</organism>
<dbReference type="GeneID" id="54571412"/>
<protein>
    <submittedName>
        <fullName evidence="2">Uncharacterized protein</fullName>
    </submittedName>
</protein>
<dbReference type="PANTHER" id="PTHR36587:SF2">
    <property type="entry name" value="EXPRESSION SITE-ASSOCIATED GENE 3 (ESAG3)-LIKE PROTEIN"/>
    <property type="match status" value="1"/>
</dbReference>
<reference evidence="2" key="1">
    <citation type="journal article" date="2020" name="Stud. Mycol.">
        <title>101 Dothideomycetes genomes: a test case for predicting lifestyles and emergence of pathogens.</title>
        <authorList>
            <person name="Haridas S."/>
            <person name="Albert R."/>
            <person name="Binder M."/>
            <person name="Bloem J."/>
            <person name="Labutti K."/>
            <person name="Salamov A."/>
            <person name="Andreopoulos B."/>
            <person name="Baker S."/>
            <person name="Barry K."/>
            <person name="Bills G."/>
            <person name="Bluhm B."/>
            <person name="Cannon C."/>
            <person name="Castanera R."/>
            <person name="Culley D."/>
            <person name="Daum C."/>
            <person name="Ezra D."/>
            <person name="Gonzalez J."/>
            <person name="Henrissat B."/>
            <person name="Kuo A."/>
            <person name="Liang C."/>
            <person name="Lipzen A."/>
            <person name="Lutzoni F."/>
            <person name="Magnuson J."/>
            <person name="Mondo S."/>
            <person name="Nolan M."/>
            <person name="Ohm R."/>
            <person name="Pangilinan J."/>
            <person name="Park H.-J."/>
            <person name="Ramirez L."/>
            <person name="Alfaro M."/>
            <person name="Sun H."/>
            <person name="Tritt A."/>
            <person name="Yoshinaga Y."/>
            <person name="Zwiers L.-H."/>
            <person name="Turgeon B."/>
            <person name="Goodwin S."/>
            <person name="Spatafora J."/>
            <person name="Crous P."/>
            <person name="Grigoriev I."/>
        </authorList>
    </citation>
    <scope>NUCLEOTIDE SEQUENCE</scope>
    <source>
        <strain evidence="2">ATCC 36951</strain>
    </source>
</reference>
<dbReference type="RefSeq" id="XP_033663440.1">
    <property type="nucleotide sequence ID" value="XM_033818140.1"/>
</dbReference>
<gene>
    <name evidence="2" type="ORF">M409DRAFT_69119</name>
</gene>
<evidence type="ECO:0000256" key="1">
    <source>
        <dbReference type="SAM" id="MobiDB-lite"/>
    </source>
</evidence>
<sequence>MYPPRRLAFLAAGGFILLVFLAAYHFTSSGRSSPSPETGNFYSFRHNKHDERQFHLILPATGPNLDFCKLLLSAGILGYPEPIFVGWDGRGVYNGTETHLFKITETLTYLRSLPTSADKDMVLILDAYDIWLQLRPEVLISRYYDVIRKNDARLRDEGILGKDHGGGEVKHSLIFGPDKIFWPQGPGDPAVWAVPQSYLPPNSFGPETDTNMLTVRPRWLNSGTIMGPAKEMREMFSATMDMLSRQYDSGWEFHGSDQYYFAEVWAEQEINRMKLKNDGEVDMPDYGDDVEVIVPQIPEGKKTEYGICLDYEMDLFQTAAAFEFHVLWMRFNGSSPADGNAPPRIDQWTLREDVERSEGPFAASPKDFPDQKPWKDMMLGANSITHSPFGLFHVTGDKTVRDRWWPRMWFHPHGEALMKASKRKQGKSKGPATLAEVDGVRWQQARPDGKTTPMGPGKDGKGGAWRDDGVYIPWKEMCAPFEGDGQGLYVREWKGEL</sequence>
<evidence type="ECO:0000313" key="3">
    <source>
        <dbReference type="Proteomes" id="UP000799537"/>
    </source>
</evidence>
<dbReference type="AlphaFoldDB" id="A0A6A6C668"/>
<name>A0A6A6C668_ZASCE</name>
<dbReference type="EMBL" id="ML993613">
    <property type="protein sequence ID" value="KAF2162551.1"/>
    <property type="molecule type" value="Genomic_DNA"/>
</dbReference>